<proteinExistence type="predicted"/>
<reference evidence="2" key="1">
    <citation type="journal article" date="2020" name="Fungal Divers.">
        <title>Resolving the Mortierellaceae phylogeny through synthesis of multi-gene phylogenetics and phylogenomics.</title>
        <authorList>
            <person name="Vandepol N."/>
            <person name="Liber J."/>
            <person name="Desiro A."/>
            <person name="Na H."/>
            <person name="Kennedy M."/>
            <person name="Barry K."/>
            <person name="Grigoriev I.V."/>
            <person name="Miller A.N."/>
            <person name="O'Donnell K."/>
            <person name="Stajich J.E."/>
            <person name="Bonito G."/>
        </authorList>
    </citation>
    <scope>NUCLEOTIDE SEQUENCE</scope>
    <source>
        <strain evidence="2">NVP1</strain>
    </source>
</reference>
<dbReference type="EMBL" id="JAAAUY010000772">
    <property type="protein sequence ID" value="KAF9326519.1"/>
    <property type="molecule type" value="Genomic_DNA"/>
</dbReference>
<feature type="transmembrane region" description="Helical" evidence="1">
    <location>
        <begin position="90"/>
        <end position="108"/>
    </location>
</feature>
<name>A0A9P5SG97_9FUNG</name>
<dbReference type="Proteomes" id="UP000696485">
    <property type="component" value="Unassembled WGS sequence"/>
</dbReference>
<keyword evidence="1" id="KW-0472">Membrane</keyword>
<comment type="caution">
    <text evidence="2">The sequence shown here is derived from an EMBL/GenBank/DDBJ whole genome shotgun (WGS) entry which is preliminary data.</text>
</comment>
<evidence type="ECO:0000256" key="1">
    <source>
        <dbReference type="SAM" id="Phobius"/>
    </source>
</evidence>
<protein>
    <submittedName>
        <fullName evidence="2">Uncharacterized protein</fullName>
    </submittedName>
</protein>
<keyword evidence="1" id="KW-0812">Transmembrane</keyword>
<evidence type="ECO:0000313" key="3">
    <source>
        <dbReference type="Proteomes" id="UP000696485"/>
    </source>
</evidence>
<feature type="transmembrane region" description="Helical" evidence="1">
    <location>
        <begin position="12"/>
        <end position="37"/>
    </location>
</feature>
<gene>
    <name evidence="2" type="ORF">BG006_010067</name>
</gene>
<keyword evidence="1" id="KW-1133">Transmembrane helix</keyword>
<keyword evidence="3" id="KW-1185">Reference proteome</keyword>
<accession>A0A9P5SG97</accession>
<dbReference type="AlphaFoldDB" id="A0A9P5SG97"/>
<feature type="transmembrane region" description="Helical" evidence="1">
    <location>
        <begin position="57"/>
        <end position="78"/>
    </location>
</feature>
<organism evidence="2 3">
    <name type="scientific">Podila minutissima</name>
    <dbReference type="NCBI Taxonomy" id="64525"/>
    <lineage>
        <taxon>Eukaryota</taxon>
        <taxon>Fungi</taxon>
        <taxon>Fungi incertae sedis</taxon>
        <taxon>Mucoromycota</taxon>
        <taxon>Mortierellomycotina</taxon>
        <taxon>Mortierellomycetes</taxon>
        <taxon>Mortierellales</taxon>
        <taxon>Mortierellaceae</taxon>
        <taxon>Podila</taxon>
    </lineage>
</organism>
<evidence type="ECO:0000313" key="2">
    <source>
        <dbReference type="EMBL" id="KAF9326519.1"/>
    </source>
</evidence>
<sequence>MAAINKPHRGLRYYRVFLVMLGFVLLGLNSRTMYGLIESRRYLNPLYLVPESVFHDISAILFVPNVTMILMYLALAIGRPRISNQTYHSALRVLFALALVVGLIYAPATRIYSGFAIEKDLRYFGEIRDTPGKAYSFTKSYFCSRSSGYYTDDNEKFVGCQVDLARDMLYLISAVLVLAELEFGYRVGELGKQKE</sequence>